<proteinExistence type="predicted"/>
<evidence type="ECO:0000256" key="1">
    <source>
        <dbReference type="ARBA" id="ARBA00022679"/>
    </source>
</evidence>
<feature type="domain" description="Carbohydrate kinase PfkB" evidence="3">
    <location>
        <begin position="6"/>
        <end position="298"/>
    </location>
</feature>
<dbReference type="InterPro" id="IPR011611">
    <property type="entry name" value="PfkB_dom"/>
</dbReference>
<gene>
    <name evidence="4" type="primary">rbsK_1</name>
    <name evidence="4" type="ORF">GCM10023144_18550</name>
</gene>
<reference evidence="5" key="1">
    <citation type="journal article" date="2019" name="Int. J. Syst. Evol. Microbiol.">
        <title>The Global Catalogue of Microorganisms (GCM) 10K type strain sequencing project: providing services to taxonomists for standard genome sequencing and annotation.</title>
        <authorList>
            <consortium name="The Broad Institute Genomics Platform"/>
            <consortium name="The Broad Institute Genome Sequencing Center for Infectious Disease"/>
            <person name="Wu L."/>
            <person name="Ma J."/>
        </authorList>
    </citation>
    <scope>NUCLEOTIDE SEQUENCE [LARGE SCALE GENOMIC DNA]</scope>
    <source>
        <strain evidence="5">JCM 17666</strain>
    </source>
</reference>
<dbReference type="RefSeq" id="WP_345248617.1">
    <property type="nucleotide sequence ID" value="NZ_BAABFO010000007.1"/>
</dbReference>
<dbReference type="PANTHER" id="PTHR10584">
    <property type="entry name" value="SUGAR KINASE"/>
    <property type="match status" value="1"/>
</dbReference>
<sequence>MTKACIASLGSINADFQVRVPRPLEAGTTLIATDFLPQGGGKAANVAFLARRLGAAATLIGRVGSDALGEQAMAPLRGQGIDLSHVSRAQEPTAVSMIAVPPGGKKGIVLANNANDCWDDAAVADAVAAIEALDPGSVLVADYEIPPALVERAVEAAGRRGVRVVIDPSPPERADAAVLARAHAIAPDAAEASVLSGVSVKDEDSAAAAAGGLAALGIPIVCIKLADGGCLLAHGGRSTLIPAEPVTAVDATGAGDAFTGALAVALLEGRDPLAAACFAVAASTCAVTGYGSQPAYPDRAGVEARMPWFAAGGRPRVRR</sequence>
<dbReference type="PRINTS" id="PR00990">
    <property type="entry name" value="RIBOKINASE"/>
</dbReference>
<dbReference type="Gene3D" id="3.40.1190.20">
    <property type="match status" value="1"/>
</dbReference>
<name>A0ABP8GVT8_9BURK</name>
<evidence type="ECO:0000256" key="2">
    <source>
        <dbReference type="ARBA" id="ARBA00022777"/>
    </source>
</evidence>
<comment type="caution">
    <text evidence="4">The sequence shown here is derived from an EMBL/GenBank/DDBJ whole genome shotgun (WGS) entry which is preliminary data.</text>
</comment>
<dbReference type="Pfam" id="PF00294">
    <property type="entry name" value="PfkB"/>
    <property type="match status" value="1"/>
</dbReference>
<evidence type="ECO:0000313" key="4">
    <source>
        <dbReference type="EMBL" id="GAA4330660.1"/>
    </source>
</evidence>
<organism evidence="4 5">
    <name type="scientific">Pigmentiphaga soli</name>
    <dbReference type="NCBI Taxonomy" id="1007095"/>
    <lineage>
        <taxon>Bacteria</taxon>
        <taxon>Pseudomonadati</taxon>
        <taxon>Pseudomonadota</taxon>
        <taxon>Betaproteobacteria</taxon>
        <taxon>Burkholderiales</taxon>
        <taxon>Alcaligenaceae</taxon>
        <taxon>Pigmentiphaga</taxon>
    </lineage>
</organism>
<evidence type="ECO:0000313" key="5">
    <source>
        <dbReference type="Proteomes" id="UP001501671"/>
    </source>
</evidence>
<dbReference type="PANTHER" id="PTHR10584:SF166">
    <property type="entry name" value="RIBOKINASE"/>
    <property type="match status" value="1"/>
</dbReference>
<dbReference type="SUPFAM" id="SSF53613">
    <property type="entry name" value="Ribokinase-like"/>
    <property type="match status" value="1"/>
</dbReference>
<keyword evidence="2" id="KW-0418">Kinase</keyword>
<evidence type="ECO:0000259" key="3">
    <source>
        <dbReference type="Pfam" id="PF00294"/>
    </source>
</evidence>
<dbReference type="InterPro" id="IPR002139">
    <property type="entry name" value="Ribo/fructo_kinase"/>
</dbReference>
<protein>
    <submittedName>
        <fullName evidence="4">Ribokinase</fullName>
    </submittedName>
</protein>
<keyword evidence="1" id="KW-0808">Transferase</keyword>
<keyword evidence="5" id="KW-1185">Reference proteome</keyword>
<accession>A0ABP8GVT8</accession>
<dbReference type="EMBL" id="BAABFO010000007">
    <property type="protein sequence ID" value="GAA4330660.1"/>
    <property type="molecule type" value="Genomic_DNA"/>
</dbReference>
<dbReference type="InterPro" id="IPR029056">
    <property type="entry name" value="Ribokinase-like"/>
</dbReference>
<dbReference type="Proteomes" id="UP001501671">
    <property type="component" value="Unassembled WGS sequence"/>
</dbReference>